<keyword evidence="3" id="KW-1185">Reference proteome</keyword>
<feature type="region of interest" description="Disordered" evidence="1">
    <location>
        <begin position="1"/>
        <end position="51"/>
    </location>
</feature>
<proteinExistence type="predicted"/>
<feature type="compositionally biased region" description="Low complexity" evidence="1">
    <location>
        <begin position="9"/>
        <end position="23"/>
    </location>
</feature>
<dbReference type="AlphaFoldDB" id="A0A498NG96"/>
<dbReference type="Proteomes" id="UP000290572">
    <property type="component" value="Unassembled WGS sequence"/>
</dbReference>
<reference evidence="2 3" key="1">
    <citation type="submission" date="2018-03" db="EMBL/GenBank/DDBJ databases">
        <title>Draft genome sequence of Rohu Carp (Labeo rohita).</title>
        <authorList>
            <person name="Das P."/>
            <person name="Kushwaha B."/>
            <person name="Joshi C.G."/>
            <person name="Kumar D."/>
            <person name="Nagpure N.S."/>
            <person name="Sahoo L."/>
            <person name="Das S.P."/>
            <person name="Bit A."/>
            <person name="Patnaik S."/>
            <person name="Meher P.K."/>
            <person name="Jayasankar P."/>
            <person name="Koringa P.G."/>
            <person name="Patel N.V."/>
            <person name="Hinsu A.T."/>
            <person name="Kumar R."/>
            <person name="Pandey M."/>
            <person name="Agarwal S."/>
            <person name="Srivastava S."/>
            <person name="Singh M."/>
            <person name="Iquebal M.A."/>
            <person name="Jaiswal S."/>
            <person name="Angadi U.B."/>
            <person name="Kumar N."/>
            <person name="Raza M."/>
            <person name="Shah T.M."/>
            <person name="Rai A."/>
            <person name="Jena J.K."/>
        </authorList>
    </citation>
    <scope>NUCLEOTIDE SEQUENCE [LARGE SCALE GENOMIC DNA]</scope>
    <source>
        <strain evidence="2">DASCIFA01</strain>
        <tissue evidence="2">Testis</tissue>
    </source>
</reference>
<evidence type="ECO:0000256" key="1">
    <source>
        <dbReference type="SAM" id="MobiDB-lite"/>
    </source>
</evidence>
<protein>
    <submittedName>
        <fullName evidence="2">Phosphatase Slingshot-like protein</fullName>
    </submittedName>
</protein>
<organism evidence="2 3">
    <name type="scientific">Labeo rohita</name>
    <name type="common">Indian major carp</name>
    <name type="synonym">Cyprinus rohita</name>
    <dbReference type="NCBI Taxonomy" id="84645"/>
    <lineage>
        <taxon>Eukaryota</taxon>
        <taxon>Metazoa</taxon>
        <taxon>Chordata</taxon>
        <taxon>Craniata</taxon>
        <taxon>Vertebrata</taxon>
        <taxon>Euteleostomi</taxon>
        <taxon>Actinopterygii</taxon>
        <taxon>Neopterygii</taxon>
        <taxon>Teleostei</taxon>
        <taxon>Ostariophysi</taxon>
        <taxon>Cypriniformes</taxon>
        <taxon>Cyprinidae</taxon>
        <taxon>Labeoninae</taxon>
        <taxon>Labeonini</taxon>
        <taxon>Labeo</taxon>
    </lineage>
</organism>
<evidence type="ECO:0000313" key="3">
    <source>
        <dbReference type="Proteomes" id="UP000290572"/>
    </source>
</evidence>
<gene>
    <name evidence="2" type="ORF">ROHU_017530</name>
</gene>
<name>A0A498NG96_LABRO</name>
<accession>A0A498NG96</accession>
<dbReference type="STRING" id="84645.A0A498NG96"/>
<dbReference type="EMBL" id="QBIY01011545">
    <property type="protein sequence ID" value="RXN30860.1"/>
    <property type="molecule type" value="Genomic_DNA"/>
</dbReference>
<comment type="caution">
    <text evidence="2">The sequence shown here is derived from an EMBL/GenBank/DDBJ whole genome shotgun (WGS) entry which is preliminary data.</text>
</comment>
<evidence type="ECO:0000313" key="2">
    <source>
        <dbReference type="EMBL" id="RXN30860.1"/>
    </source>
</evidence>
<sequence length="74" mass="7694">MALVTLQRSPTPSAASTSSTATTNAGEDFGSDDERRLNQRSNLSEADDEESVSSILGGVFIAPCSLQDGSSPLF</sequence>